<dbReference type="GO" id="GO:0003700">
    <property type="term" value="F:DNA-binding transcription factor activity"/>
    <property type="evidence" value="ECO:0007669"/>
    <property type="project" value="InterPro"/>
</dbReference>
<dbReference type="PANTHER" id="PTHR43280">
    <property type="entry name" value="ARAC-FAMILY TRANSCRIPTIONAL REGULATOR"/>
    <property type="match status" value="1"/>
</dbReference>
<name>A0A4V6KU79_9SPHI</name>
<keyword evidence="3" id="KW-0804">Transcription</keyword>
<evidence type="ECO:0000313" key="9">
    <source>
        <dbReference type="Proteomes" id="UP001566204"/>
    </source>
</evidence>
<dbReference type="EMBL" id="LR590484">
    <property type="protein sequence ID" value="VTR51148.1"/>
    <property type="molecule type" value="Genomic_DNA"/>
</dbReference>
<feature type="transmembrane region" description="Helical" evidence="4">
    <location>
        <begin position="68"/>
        <end position="86"/>
    </location>
</feature>
<keyword evidence="1" id="KW-0805">Transcription regulation</keyword>
<feature type="transmembrane region" description="Helical" evidence="4">
    <location>
        <begin position="137"/>
        <end position="157"/>
    </location>
</feature>
<dbReference type="EMBL" id="JBEOQB010000004">
    <property type="protein sequence ID" value="MEZ0452863.1"/>
    <property type="molecule type" value="Genomic_DNA"/>
</dbReference>
<dbReference type="SUPFAM" id="SSF46689">
    <property type="entry name" value="Homeodomain-like"/>
    <property type="match status" value="1"/>
</dbReference>
<keyword evidence="2" id="KW-0238">DNA-binding</keyword>
<dbReference type="SMART" id="SM00342">
    <property type="entry name" value="HTH_ARAC"/>
    <property type="match status" value="1"/>
</dbReference>
<dbReference type="InterPro" id="IPR009057">
    <property type="entry name" value="Homeodomain-like_sf"/>
</dbReference>
<keyword evidence="9" id="KW-1185">Reference proteome</keyword>
<dbReference type="RefSeq" id="WP_028069654.1">
    <property type="nucleotide sequence ID" value="NZ_JBEOQA010000002.1"/>
</dbReference>
<keyword evidence="4" id="KW-0812">Transmembrane</keyword>
<evidence type="ECO:0000256" key="2">
    <source>
        <dbReference type="ARBA" id="ARBA00023125"/>
    </source>
</evidence>
<feature type="transmembrane region" description="Helical" evidence="4">
    <location>
        <begin position="6"/>
        <end position="27"/>
    </location>
</feature>
<dbReference type="GO" id="GO:0043565">
    <property type="term" value="F:sequence-specific DNA binding"/>
    <property type="evidence" value="ECO:0007669"/>
    <property type="project" value="InterPro"/>
</dbReference>
<evidence type="ECO:0000313" key="8">
    <source>
        <dbReference type="Proteomes" id="UP000308196"/>
    </source>
</evidence>
<dbReference type="Gene3D" id="1.10.10.60">
    <property type="entry name" value="Homeodomain-like"/>
    <property type="match status" value="2"/>
</dbReference>
<organism evidence="7 8">
    <name type="scientific">Sphingobacterium thalpophilum</name>
    <dbReference type="NCBI Taxonomy" id="259"/>
    <lineage>
        <taxon>Bacteria</taxon>
        <taxon>Pseudomonadati</taxon>
        <taxon>Bacteroidota</taxon>
        <taxon>Sphingobacteriia</taxon>
        <taxon>Sphingobacteriales</taxon>
        <taxon>Sphingobacteriaceae</taxon>
        <taxon>Sphingobacterium</taxon>
    </lineage>
</organism>
<feature type="transmembrane region" description="Helical" evidence="4">
    <location>
        <begin position="39"/>
        <end position="56"/>
    </location>
</feature>
<dbReference type="Pfam" id="PF12833">
    <property type="entry name" value="HTH_18"/>
    <property type="match status" value="1"/>
</dbReference>
<feature type="domain" description="HTH araC/xylS-type" evidence="5">
    <location>
        <begin position="262"/>
        <end position="365"/>
    </location>
</feature>
<feature type="transmembrane region" description="Helical" evidence="4">
    <location>
        <begin position="98"/>
        <end position="117"/>
    </location>
</feature>
<protein>
    <submittedName>
        <fullName evidence="6">Helix-turn-helix domain-containing protein</fullName>
    </submittedName>
    <submittedName>
        <fullName evidence="7">Melibiose operon regulatory protein</fullName>
    </submittedName>
</protein>
<keyword evidence="4" id="KW-0472">Membrane</keyword>
<evidence type="ECO:0000256" key="4">
    <source>
        <dbReference type="SAM" id="Phobius"/>
    </source>
</evidence>
<dbReference type="AlphaFoldDB" id="A0A4V6KU79"/>
<dbReference type="STRING" id="1123265.GCA_000686625_02520"/>
<dbReference type="Proteomes" id="UP001566204">
    <property type="component" value="Unassembled WGS sequence"/>
</dbReference>
<dbReference type="KEGG" id="stha:NCTC11429_04276"/>
<evidence type="ECO:0000259" key="5">
    <source>
        <dbReference type="PROSITE" id="PS01124"/>
    </source>
</evidence>
<reference evidence="6 9" key="2">
    <citation type="submission" date="2024-06" db="EMBL/GenBank/DDBJ databases">
        <title>Soil Sphingobacterium thalpophilum.</title>
        <authorList>
            <person name="Yang J."/>
            <person name="Li J."/>
        </authorList>
    </citation>
    <scope>NUCLEOTIDE SEQUENCE [LARGE SCALE GENOMIC DNA]</scope>
    <source>
        <strain evidence="6 9">22g91tb</strain>
    </source>
</reference>
<evidence type="ECO:0000313" key="7">
    <source>
        <dbReference type="EMBL" id="VTR51148.1"/>
    </source>
</evidence>
<dbReference type="PROSITE" id="PS01124">
    <property type="entry name" value="HTH_ARAC_FAMILY_2"/>
    <property type="match status" value="1"/>
</dbReference>
<dbReference type="Proteomes" id="UP000308196">
    <property type="component" value="Chromosome"/>
</dbReference>
<dbReference type="PANTHER" id="PTHR43280:SF29">
    <property type="entry name" value="ARAC-FAMILY TRANSCRIPTIONAL REGULATOR"/>
    <property type="match status" value="1"/>
</dbReference>
<evidence type="ECO:0000313" key="6">
    <source>
        <dbReference type="EMBL" id="MEZ0452863.1"/>
    </source>
</evidence>
<evidence type="ECO:0000256" key="3">
    <source>
        <dbReference type="ARBA" id="ARBA00023163"/>
    </source>
</evidence>
<feature type="transmembrane region" description="Helical" evidence="4">
    <location>
        <begin position="178"/>
        <end position="198"/>
    </location>
</feature>
<sequence length="373" mass="43387">MSQINTFAAFYAFSSGALILLGAMLLFKPDTTSSRANRWLGLFYFILACTFAQLFLEEFGIGGNFLVHLLELPRWAMFPCLFMAVRHYTSPSSSVKDWIFHFVPFLLFLLFSIVYLMPVLFDYENHIPRLPYWMRFTIKYFFFVQMVFYWVVCFSLFRRHQKNIRKLASFTEKIDLGWLKFLLMSVLLLILIRIWGLWNIHSANFAPALYFFAIIPLAYSTLTQRSIYSVELYQQPDDNEIQPKREPHERLTTEQVTALRDTVLRDTLSKKIYLDPALTLSALSAQLGINPHELSYVLNNGLGKNFYQFINELRTEEAKVLLLSDNTKHLDMLGVAIMAGFNSKTTFYTTFKKATGLTPKEYIRANSKETGIK</sequence>
<keyword evidence="4" id="KW-1133">Transmembrane helix</keyword>
<gene>
    <name evidence="7" type="primary">melR</name>
    <name evidence="6" type="ORF">ABTW24_14800</name>
    <name evidence="7" type="ORF">NCTC11429_04276</name>
</gene>
<feature type="transmembrane region" description="Helical" evidence="4">
    <location>
        <begin position="204"/>
        <end position="222"/>
    </location>
</feature>
<proteinExistence type="predicted"/>
<dbReference type="InterPro" id="IPR018060">
    <property type="entry name" value="HTH_AraC"/>
</dbReference>
<accession>A0A4V6KU79</accession>
<dbReference type="GeneID" id="78464880"/>
<evidence type="ECO:0000256" key="1">
    <source>
        <dbReference type="ARBA" id="ARBA00023015"/>
    </source>
</evidence>
<reference evidence="7 8" key="1">
    <citation type="submission" date="2019-05" db="EMBL/GenBank/DDBJ databases">
        <authorList>
            <consortium name="Pathogen Informatics"/>
        </authorList>
    </citation>
    <scope>NUCLEOTIDE SEQUENCE [LARGE SCALE GENOMIC DNA]</scope>
    <source>
        <strain evidence="7 8">NCTC11429</strain>
    </source>
</reference>